<reference evidence="3" key="1">
    <citation type="submission" date="2025-08" db="UniProtKB">
        <authorList>
            <consortium name="RefSeq"/>
        </authorList>
    </citation>
    <scope>IDENTIFICATION</scope>
    <source>
        <tissue evidence="3">Whole body</tissue>
    </source>
</reference>
<dbReference type="InterPro" id="IPR048733">
    <property type="entry name" value="CFA69_ARM_dom"/>
</dbReference>
<dbReference type="InterPro" id="IPR048732">
    <property type="entry name" value="CFA69"/>
</dbReference>
<dbReference type="AlphaFoldDB" id="A0AAJ7SAB8"/>
<evidence type="ECO:0000313" key="2">
    <source>
        <dbReference type="Proteomes" id="UP000694925"/>
    </source>
</evidence>
<name>A0AAJ7SAB8_9HYME</name>
<sequence length="323" mass="37262">MQSERSTFQKSSTTVIQNKSEVDYVWKDFSCPKYISYLCPKTSKLPDKFFEFDEKLKLETHQILQKLDVLISDPVTSDSVIRISRLLYDYLHEVGNNGYKIKDLPLVLKVLKFLAENVENVKEYELHLDRMLEICRLPPVLEKSSEGFTNSDSVEQYFTLLGNLLIILPQKQVLKVHEVLHSLLLRTQVRNVDAMKLEQCRKAMEKSMLPLTVVKLLQSSDTEMYPKRLELVLLLSSISDTCSRRMLEAEALTTILTRMDLPYATQSRCTRPPDLLLSGADYSDDKVFLIVNTLWSLLKCIVFPNDTPADLKNSETPHHCVLW</sequence>
<evidence type="ECO:0000259" key="1">
    <source>
        <dbReference type="Pfam" id="PF21049"/>
    </source>
</evidence>
<dbReference type="GO" id="GO:0097225">
    <property type="term" value="C:sperm midpiece"/>
    <property type="evidence" value="ECO:0007669"/>
    <property type="project" value="TreeGrafter"/>
</dbReference>
<evidence type="ECO:0000313" key="3">
    <source>
        <dbReference type="RefSeq" id="XP_026674262.1"/>
    </source>
</evidence>
<dbReference type="PANTHER" id="PTHR14716:SF0">
    <property type="entry name" value="CILIA- AND FLAGELLA-ASSOCIATED PROTEIN 69"/>
    <property type="match status" value="1"/>
</dbReference>
<dbReference type="PANTHER" id="PTHR14716">
    <property type="entry name" value="CILIA- AND FLAGELLA-ASSOCIATED PROTEIN 69"/>
    <property type="match status" value="1"/>
</dbReference>
<dbReference type="GeneID" id="108630906"/>
<dbReference type="RefSeq" id="XP_026674262.1">
    <property type="nucleotide sequence ID" value="XM_026818461.1"/>
</dbReference>
<organism evidence="2 3">
    <name type="scientific">Ceratina calcarata</name>
    <dbReference type="NCBI Taxonomy" id="156304"/>
    <lineage>
        <taxon>Eukaryota</taxon>
        <taxon>Metazoa</taxon>
        <taxon>Ecdysozoa</taxon>
        <taxon>Arthropoda</taxon>
        <taxon>Hexapoda</taxon>
        <taxon>Insecta</taxon>
        <taxon>Pterygota</taxon>
        <taxon>Neoptera</taxon>
        <taxon>Endopterygota</taxon>
        <taxon>Hymenoptera</taxon>
        <taxon>Apocrita</taxon>
        <taxon>Aculeata</taxon>
        <taxon>Apoidea</taxon>
        <taxon>Anthophila</taxon>
        <taxon>Apidae</taxon>
        <taxon>Ceratina</taxon>
        <taxon>Zadontomerus</taxon>
    </lineage>
</organism>
<protein>
    <submittedName>
        <fullName evidence="3">Uncharacterized protein LOC108630906</fullName>
    </submittedName>
</protein>
<keyword evidence="2" id="KW-1185">Reference proteome</keyword>
<proteinExistence type="predicted"/>
<dbReference type="Pfam" id="PF21049">
    <property type="entry name" value="CFA69_ARM_rpt"/>
    <property type="match status" value="1"/>
</dbReference>
<feature type="domain" description="Cilia- and flagella-associated protein 69 ARM repeats" evidence="1">
    <location>
        <begin position="67"/>
        <end position="267"/>
    </location>
</feature>
<gene>
    <name evidence="3" type="primary">LOC108630906</name>
</gene>
<dbReference type="Proteomes" id="UP000694925">
    <property type="component" value="Unplaced"/>
</dbReference>
<dbReference type="GO" id="GO:0097730">
    <property type="term" value="C:non-motile cilium"/>
    <property type="evidence" value="ECO:0007669"/>
    <property type="project" value="TreeGrafter"/>
</dbReference>
<accession>A0AAJ7SAB8</accession>
<dbReference type="GO" id="GO:1902093">
    <property type="term" value="P:positive regulation of flagellated sperm motility"/>
    <property type="evidence" value="ECO:0007669"/>
    <property type="project" value="TreeGrafter"/>
</dbReference>
<dbReference type="KEGG" id="ccal:108630906"/>